<dbReference type="Pfam" id="PF24210">
    <property type="entry name" value="T4_RIIA1"/>
    <property type="match status" value="1"/>
</dbReference>
<name>A0A7G3KCZ7_9CAUD</name>
<protein>
    <submittedName>
        <fullName evidence="1">RIIA lysis inhibitor</fullName>
    </submittedName>
</protein>
<keyword evidence="2" id="KW-1185">Reference proteome</keyword>
<evidence type="ECO:0000313" key="2">
    <source>
        <dbReference type="Proteomes" id="UP000516307"/>
    </source>
</evidence>
<accession>A0A7G3KCZ7</accession>
<dbReference type="Proteomes" id="UP000516307">
    <property type="component" value="Segment"/>
</dbReference>
<evidence type="ECO:0000313" key="1">
    <source>
        <dbReference type="EMBL" id="QEA10481.1"/>
    </source>
</evidence>
<dbReference type="KEGG" id="vg:77925835"/>
<organism evidence="1 2">
    <name type="scientific">Enterobacter phage vB_EhoM-IME523</name>
    <dbReference type="NCBI Taxonomy" id="2596709"/>
    <lineage>
        <taxon>Viruses</taxon>
        <taxon>Duplodnaviria</taxon>
        <taxon>Heunggongvirae</taxon>
        <taxon>Uroviricota</taxon>
        <taxon>Caudoviricetes</taxon>
        <taxon>Pantevenvirales</taxon>
        <taxon>Straboviridae</taxon>
        <taxon>Tevenvirinae</taxon>
        <taxon>Kanagawavirus</taxon>
        <taxon>Kanagawavirus eclm</taxon>
    </lineage>
</organism>
<reference evidence="1 2" key="1">
    <citation type="submission" date="2019-06" db="EMBL/GenBank/DDBJ databases">
        <authorList>
            <person name="Lin W."/>
            <person name="Gao M."/>
            <person name="Li D."/>
        </authorList>
    </citation>
    <scope>NUCLEOTIDE SEQUENCE [LARGE SCALE GENOMIC DNA]</scope>
</reference>
<dbReference type="GeneID" id="77925835"/>
<dbReference type="InterPro" id="IPR056959">
    <property type="entry name" value="RIIA1-like"/>
</dbReference>
<sequence>MRSYNVSKELFDEAVYKEYRILERFFDIGEALDFKECSKVLWFKIQNNVATKEELLRVANLIKQHCE</sequence>
<dbReference type="RefSeq" id="YP_010650253.1">
    <property type="nucleotide sequence ID" value="NC_070777.1"/>
</dbReference>
<proteinExistence type="predicted"/>
<dbReference type="EMBL" id="MN087708">
    <property type="protein sequence ID" value="QEA10481.1"/>
    <property type="molecule type" value="Genomic_DNA"/>
</dbReference>